<protein>
    <recommendedName>
        <fullName evidence="8">Transport permease protein</fullName>
    </recommendedName>
</protein>
<evidence type="ECO:0000313" key="11">
    <source>
        <dbReference type="Proteomes" id="UP000044136"/>
    </source>
</evidence>
<evidence type="ECO:0000256" key="6">
    <source>
        <dbReference type="ARBA" id="ARBA00022989"/>
    </source>
</evidence>
<sequence>MKSMWKVLQEQIAHFYLVRRLSLYDMKSKNQNNYLGIVWEVLTPVISILIYWFVFGTLRSRAPIQMDGMEVPFFFWLFIGFVVWTFFFQASIEASKSIYTRLKMLAKMNFPLSVIPNIPIFSKFYTHLIMLTIAFIVFQLAGYYVSIYFIQIPYFIFATYVLILAFGLITSTLSTLVRDVHLVLNSFLRMGLYLSGVLWPLSMLADFPKLMIVMQLNPLVYLIEGYRAAFFGTEWFLVTEWKYSLYFWGLMLVMLFIGSVLHIKFRRNFIDYL</sequence>
<dbReference type="GO" id="GO:0140359">
    <property type="term" value="F:ABC-type transporter activity"/>
    <property type="evidence" value="ECO:0007669"/>
    <property type="project" value="InterPro"/>
</dbReference>
<dbReference type="OrthoDB" id="9794365at2"/>
<feature type="transmembrane region" description="Helical" evidence="8">
    <location>
        <begin position="243"/>
        <end position="263"/>
    </location>
</feature>
<evidence type="ECO:0000256" key="1">
    <source>
        <dbReference type="ARBA" id="ARBA00004651"/>
    </source>
</evidence>
<comment type="similarity">
    <text evidence="2 8">Belongs to the ABC-2 integral membrane protein family.</text>
</comment>
<keyword evidence="7 8" id="KW-0472">Membrane</keyword>
<keyword evidence="5 8" id="KW-0812">Transmembrane</keyword>
<dbReference type="InterPro" id="IPR013525">
    <property type="entry name" value="ABC2_TM"/>
</dbReference>
<evidence type="ECO:0000259" key="9">
    <source>
        <dbReference type="PROSITE" id="PS51012"/>
    </source>
</evidence>
<comment type="subcellular location">
    <subcellularLocation>
        <location evidence="1 8">Cell membrane</location>
        <topology evidence="1 8">Multi-pass membrane protein</topology>
    </subcellularLocation>
</comment>
<dbReference type="PANTHER" id="PTHR30413:SF10">
    <property type="entry name" value="CAPSULE POLYSACCHARIDE EXPORT INNER-MEMBRANE PROTEIN CTRC"/>
    <property type="match status" value="1"/>
</dbReference>
<dbReference type="PROSITE" id="PS51012">
    <property type="entry name" value="ABC_TM2"/>
    <property type="match status" value="1"/>
</dbReference>
<dbReference type="EMBL" id="CCSE01000001">
    <property type="protein sequence ID" value="CDZ99256.1"/>
    <property type="molecule type" value="Genomic_DNA"/>
</dbReference>
<evidence type="ECO:0000256" key="4">
    <source>
        <dbReference type="ARBA" id="ARBA00022475"/>
    </source>
</evidence>
<dbReference type="Proteomes" id="UP000044136">
    <property type="component" value="Unassembled WGS sequence"/>
</dbReference>
<keyword evidence="4 8" id="KW-1003">Cell membrane</keyword>
<keyword evidence="3 8" id="KW-0813">Transport</keyword>
<dbReference type="RefSeq" id="WP_035807830.1">
    <property type="nucleotide sequence ID" value="NZ_CCSE01000001.1"/>
</dbReference>
<feature type="transmembrane region" description="Helical" evidence="8">
    <location>
        <begin position="34"/>
        <end position="53"/>
    </location>
</feature>
<reference evidence="10 11" key="1">
    <citation type="submission" date="2014-07" db="EMBL/GenBank/DDBJ databases">
        <authorList>
            <person name="Urmite Genomes Urmite Genomes"/>
        </authorList>
    </citation>
    <scope>NUCLEOTIDE SEQUENCE [LARGE SCALE GENOMIC DNA]</scope>
    <source>
        <strain evidence="10 11">13MG44_air</strain>
    </source>
</reference>
<evidence type="ECO:0000256" key="7">
    <source>
        <dbReference type="ARBA" id="ARBA00023136"/>
    </source>
</evidence>
<keyword evidence="6 8" id="KW-1133">Transmembrane helix</keyword>
<keyword evidence="11" id="KW-1185">Reference proteome</keyword>
<evidence type="ECO:0000313" key="10">
    <source>
        <dbReference type="EMBL" id="CDZ99256.1"/>
    </source>
</evidence>
<organism evidence="10 11">
    <name type="scientific">Jeotgalicoccus saudimassiliensis</name>
    <dbReference type="NCBI Taxonomy" id="1461582"/>
    <lineage>
        <taxon>Bacteria</taxon>
        <taxon>Bacillati</taxon>
        <taxon>Bacillota</taxon>
        <taxon>Bacilli</taxon>
        <taxon>Bacillales</taxon>
        <taxon>Staphylococcaceae</taxon>
        <taxon>Jeotgalicoccus</taxon>
    </lineage>
</organism>
<accession>A0A078M3C6</accession>
<proteinExistence type="inferred from homology"/>
<dbReference type="PANTHER" id="PTHR30413">
    <property type="entry name" value="INNER MEMBRANE TRANSPORT PERMEASE"/>
    <property type="match status" value="1"/>
</dbReference>
<dbReference type="HOGENOM" id="CLU_060703_1_0_9"/>
<gene>
    <name evidence="10" type="primary">tagG_2</name>
    <name evidence="10" type="ORF">BN1048_00372</name>
</gene>
<dbReference type="STRING" id="1461582.BN1048_00372"/>
<evidence type="ECO:0000256" key="5">
    <source>
        <dbReference type="ARBA" id="ARBA00022692"/>
    </source>
</evidence>
<feature type="transmembrane region" description="Helical" evidence="8">
    <location>
        <begin position="190"/>
        <end position="207"/>
    </location>
</feature>
<evidence type="ECO:0000256" key="8">
    <source>
        <dbReference type="RuleBase" id="RU361157"/>
    </source>
</evidence>
<dbReference type="InterPro" id="IPR047817">
    <property type="entry name" value="ABC2_TM_bact-type"/>
</dbReference>
<feature type="domain" description="ABC transmembrane type-2" evidence="9">
    <location>
        <begin position="35"/>
        <end position="265"/>
    </location>
</feature>
<name>A0A078M3C6_9STAP</name>
<dbReference type="Pfam" id="PF01061">
    <property type="entry name" value="ABC2_membrane"/>
    <property type="match status" value="1"/>
</dbReference>
<feature type="transmembrane region" description="Helical" evidence="8">
    <location>
        <begin position="152"/>
        <end position="170"/>
    </location>
</feature>
<evidence type="ECO:0000256" key="3">
    <source>
        <dbReference type="ARBA" id="ARBA00022448"/>
    </source>
</evidence>
<dbReference type="eggNOG" id="COG1682">
    <property type="taxonomic scope" value="Bacteria"/>
</dbReference>
<feature type="transmembrane region" description="Helical" evidence="8">
    <location>
        <begin position="73"/>
        <end position="92"/>
    </location>
</feature>
<evidence type="ECO:0000256" key="2">
    <source>
        <dbReference type="ARBA" id="ARBA00007783"/>
    </source>
</evidence>
<comment type="caution">
    <text evidence="8">Lacks conserved residue(s) required for the propagation of feature annotation.</text>
</comment>
<dbReference type="GO" id="GO:0005886">
    <property type="term" value="C:plasma membrane"/>
    <property type="evidence" value="ECO:0007669"/>
    <property type="project" value="UniProtKB-SubCell"/>
</dbReference>
<dbReference type="GO" id="GO:0015920">
    <property type="term" value="P:lipopolysaccharide transport"/>
    <property type="evidence" value="ECO:0007669"/>
    <property type="project" value="TreeGrafter"/>
</dbReference>
<dbReference type="AlphaFoldDB" id="A0A078M3C6"/>